<protein>
    <recommendedName>
        <fullName evidence="3">IrrE N-terminal-like domain-containing protein</fullName>
    </recommendedName>
</protein>
<dbReference type="OrthoDB" id="8448751at2"/>
<organism evidence="1 2">
    <name type="scientific">Meridianimarinicoccus aquatilis</name>
    <dbReference type="NCBI Taxonomy" id="2552766"/>
    <lineage>
        <taxon>Bacteria</taxon>
        <taxon>Pseudomonadati</taxon>
        <taxon>Pseudomonadota</taxon>
        <taxon>Alphaproteobacteria</taxon>
        <taxon>Rhodobacterales</taxon>
        <taxon>Paracoccaceae</taxon>
        <taxon>Meridianimarinicoccus</taxon>
    </lineage>
</organism>
<proteinExistence type="predicted"/>
<dbReference type="RefSeq" id="WP_133342723.1">
    <property type="nucleotide sequence ID" value="NZ_SMZO01000018.1"/>
</dbReference>
<dbReference type="EMBL" id="SMZO01000018">
    <property type="protein sequence ID" value="TDL88021.1"/>
    <property type="molecule type" value="Genomic_DNA"/>
</dbReference>
<reference evidence="1 2" key="1">
    <citation type="submission" date="2019-03" db="EMBL/GenBank/DDBJ databases">
        <title>Rhodobacteraceae bacterium SM1902, a new member of the family Rhodobacteraceae isolated from Yantai.</title>
        <authorList>
            <person name="Sun Y."/>
        </authorList>
    </citation>
    <scope>NUCLEOTIDE SEQUENCE [LARGE SCALE GENOMIC DNA]</scope>
    <source>
        <strain evidence="1 2">SM1902</strain>
    </source>
</reference>
<evidence type="ECO:0000313" key="1">
    <source>
        <dbReference type="EMBL" id="TDL88021.1"/>
    </source>
</evidence>
<accession>A0A4R6ATV6</accession>
<keyword evidence="2" id="KW-1185">Reference proteome</keyword>
<gene>
    <name evidence="1" type="ORF">E2L05_09750</name>
</gene>
<name>A0A4R6ATV6_9RHOB</name>
<sequence length="196" mass="21598">MFKNLQAKFDGRTELPIEIQEICDALVEMGYQDDIRVVGEEMDLDQLLGTYVQFTEPSGGTYSEPRLVSLIIYPTNIDLASRRIVCAKELVHVCDANVAQTNNANDIMELAMVLAGQASIGDEPRMTMKVAADILAQQKGLMLLFPKAARVIARQKVADGQITLEDLAGKLMLPCSTVEDMLDDDWDTLADAVAQF</sequence>
<dbReference type="Proteomes" id="UP000294562">
    <property type="component" value="Unassembled WGS sequence"/>
</dbReference>
<comment type="caution">
    <text evidence="1">The sequence shown here is derived from an EMBL/GenBank/DDBJ whole genome shotgun (WGS) entry which is preliminary data.</text>
</comment>
<evidence type="ECO:0008006" key="3">
    <source>
        <dbReference type="Google" id="ProtNLM"/>
    </source>
</evidence>
<dbReference type="AlphaFoldDB" id="A0A4R6ATV6"/>
<evidence type="ECO:0000313" key="2">
    <source>
        <dbReference type="Proteomes" id="UP000294562"/>
    </source>
</evidence>